<keyword evidence="3" id="KW-1185">Reference proteome</keyword>
<dbReference type="EMBL" id="CP012900">
    <property type="protein sequence ID" value="ALJ27345.1"/>
    <property type="molecule type" value="Genomic_DNA"/>
</dbReference>
<dbReference type="KEGG" id="sacz:AOT14_09140"/>
<dbReference type="NCBIfam" id="TIGR02001">
    <property type="entry name" value="gcw_chp"/>
    <property type="match status" value="1"/>
</dbReference>
<dbReference type="Pfam" id="PF09694">
    <property type="entry name" value="Gcw_chp"/>
    <property type="match status" value="1"/>
</dbReference>
<dbReference type="Proteomes" id="UP000061010">
    <property type="component" value="Chromosome"/>
</dbReference>
<evidence type="ECO:0000313" key="3">
    <source>
        <dbReference type="Proteomes" id="UP000061010"/>
    </source>
</evidence>
<feature type="chain" id="PRO_5006588336" evidence="1">
    <location>
        <begin position="25"/>
        <end position="231"/>
    </location>
</feature>
<gene>
    <name evidence="2" type="ORF">AOT14_09140</name>
</gene>
<dbReference type="OrthoDB" id="9793561at2"/>
<protein>
    <submittedName>
        <fullName evidence="2">Secreted protein</fullName>
    </submittedName>
</protein>
<dbReference type="InterPro" id="IPR010239">
    <property type="entry name" value="CHP02001"/>
</dbReference>
<dbReference type="RefSeq" id="WP_054663441.1">
    <property type="nucleotide sequence ID" value="NZ_DAMDNZ010000006.1"/>
</dbReference>
<name>A0A0S1AX17_9GAMM</name>
<feature type="signal peptide" evidence="1">
    <location>
        <begin position="1"/>
        <end position="24"/>
    </location>
</feature>
<evidence type="ECO:0000256" key="1">
    <source>
        <dbReference type="SAM" id="SignalP"/>
    </source>
</evidence>
<reference evidence="2 3" key="1">
    <citation type="journal article" date="2015" name="Genome Announc.">
        <title>Complete Genome Sequencing of Stenotrophomonas acidaminiphila ZAC14D2_NAIMI4_2, a Multidrug-Resistant Strain Isolated from Sediments of a Polluted River in Mexico, Uncovers New Antibiotic Resistance Genes and a Novel Class-II Lasso Peptide Biosynthesis Gene Cluster.</title>
        <authorList>
            <person name="Vinuesa P."/>
            <person name="Ochoa-Sanchez L.E."/>
        </authorList>
    </citation>
    <scope>NUCLEOTIDE SEQUENCE [LARGE SCALE GENOMIC DNA]</scope>
    <source>
        <strain evidence="2 3">ZAC14D2_NAIMI4_2</strain>
    </source>
</reference>
<sequence length="231" mass="24831" precursor="true">MIPCKRLAAVACAALLSIPFAACAEDAAPLSWEVGAVSDYLFRGASQTDEKPTVQGTITWTTASGLYVGSFASGVDFGEGSPDVEVDYFVGYGFDVNEAVNVDLMLNRYTYPGASEMAYNELVTTTTIAEHWKVNVSYTNDVWGSSTTGWYYGVGGEWALPNDFSFNANVGRSVFNDSDVAQDYTDWSVGVGRSFGIANVSLGYYGTDGKGRDNFGKLADNRVVLAVKIAR</sequence>
<accession>A0A0S1AX17</accession>
<dbReference type="AlphaFoldDB" id="A0A0S1AX17"/>
<organism evidence="2 3">
    <name type="scientific">Stenotrophomonas acidaminiphila</name>
    <dbReference type="NCBI Taxonomy" id="128780"/>
    <lineage>
        <taxon>Bacteria</taxon>
        <taxon>Pseudomonadati</taxon>
        <taxon>Pseudomonadota</taxon>
        <taxon>Gammaproteobacteria</taxon>
        <taxon>Lysobacterales</taxon>
        <taxon>Lysobacteraceae</taxon>
        <taxon>Stenotrophomonas</taxon>
    </lineage>
</organism>
<keyword evidence="1" id="KW-0732">Signal</keyword>
<proteinExistence type="predicted"/>
<evidence type="ECO:0000313" key="2">
    <source>
        <dbReference type="EMBL" id="ALJ27345.1"/>
    </source>
</evidence>
<dbReference type="PATRIC" id="fig|128780.6.peg.925"/>